<reference evidence="2" key="1">
    <citation type="submission" date="2021-11" db="EMBL/GenBank/DDBJ databases">
        <title>BS-T2-15 a new species belonging to the Comamonadaceae family isolated from the soil of a French oak forest.</title>
        <authorList>
            <person name="Mieszkin S."/>
            <person name="Alain K."/>
        </authorList>
    </citation>
    <scope>NUCLEOTIDE SEQUENCE</scope>
    <source>
        <strain evidence="2">BS-T2-15</strain>
    </source>
</reference>
<name>A0A9X2C2S9_9BURK</name>
<accession>A0A9X2C2S9</accession>
<evidence type="ECO:0000259" key="1">
    <source>
        <dbReference type="Pfam" id="PF01814"/>
    </source>
</evidence>
<gene>
    <name evidence="2" type="ORF">LPC04_11795</name>
</gene>
<comment type="caution">
    <text evidence="2">The sequence shown here is derived from an EMBL/GenBank/DDBJ whole genome shotgun (WGS) entry which is preliminary data.</text>
</comment>
<sequence length="179" mass="20316">MNETRSNDTPIANALPVLDRLDATHKQMRYWLGELQSLVNHMEDRGWDTWARDHARSVIDFFSHTARQHHVDVDRQIFPLIAGRGDPSLESSVDRLRQDQGWLEENWREVLAQLQPVAEGFGGYDIDMLRHASDVYAALLLEHLALEQGHVFPAARASADVQLKAMEVRRADSVLSPAA</sequence>
<dbReference type="Pfam" id="PF01814">
    <property type="entry name" value="Hemerythrin"/>
    <property type="match status" value="1"/>
</dbReference>
<proteinExistence type="predicted"/>
<feature type="domain" description="Hemerythrin-like" evidence="1">
    <location>
        <begin position="18"/>
        <end position="155"/>
    </location>
</feature>
<keyword evidence="3" id="KW-1185">Reference proteome</keyword>
<dbReference type="RefSeq" id="WP_275682413.1">
    <property type="nucleotide sequence ID" value="NZ_JAJLJH010000002.1"/>
</dbReference>
<dbReference type="AlphaFoldDB" id="A0A9X2C2S9"/>
<evidence type="ECO:0000313" key="3">
    <source>
        <dbReference type="Proteomes" id="UP001139353"/>
    </source>
</evidence>
<dbReference type="Proteomes" id="UP001139353">
    <property type="component" value="Unassembled WGS sequence"/>
</dbReference>
<dbReference type="EMBL" id="JAJLJH010000002">
    <property type="protein sequence ID" value="MCK9686390.1"/>
    <property type="molecule type" value="Genomic_DNA"/>
</dbReference>
<organism evidence="2 3">
    <name type="scientific">Scleromatobacter humisilvae</name>
    <dbReference type="NCBI Taxonomy" id="2897159"/>
    <lineage>
        <taxon>Bacteria</taxon>
        <taxon>Pseudomonadati</taxon>
        <taxon>Pseudomonadota</taxon>
        <taxon>Betaproteobacteria</taxon>
        <taxon>Burkholderiales</taxon>
        <taxon>Sphaerotilaceae</taxon>
        <taxon>Scleromatobacter</taxon>
    </lineage>
</organism>
<evidence type="ECO:0000313" key="2">
    <source>
        <dbReference type="EMBL" id="MCK9686390.1"/>
    </source>
</evidence>
<dbReference type="InterPro" id="IPR012312">
    <property type="entry name" value="Hemerythrin-like"/>
</dbReference>
<protein>
    <submittedName>
        <fullName evidence="2">Hemerythrin domain-containing protein</fullName>
    </submittedName>
</protein>
<dbReference type="Gene3D" id="1.20.120.520">
    <property type="entry name" value="nmb1532 protein domain like"/>
    <property type="match status" value="1"/>
</dbReference>